<dbReference type="STRING" id="489703.SAMN04488038_112202"/>
<gene>
    <name evidence="3" type="ORF">SAMN04488038_112202</name>
</gene>
<dbReference type="EMBL" id="FOFS01000012">
    <property type="protein sequence ID" value="SEQ93729.1"/>
    <property type="molecule type" value="Genomic_DNA"/>
</dbReference>
<evidence type="ECO:0000256" key="1">
    <source>
        <dbReference type="SAM" id="Phobius"/>
    </source>
</evidence>
<keyword evidence="4" id="KW-1185">Reference proteome</keyword>
<name>A0A1H9K3S5_9GAMM</name>
<keyword evidence="1" id="KW-1133">Transmembrane helix</keyword>
<organism evidence="3 4">
    <name type="scientific">Solimonas aquatica</name>
    <dbReference type="NCBI Taxonomy" id="489703"/>
    <lineage>
        <taxon>Bacteria</taxon>
        <taxon>Pseudomonadati</taxon>
        <taxon>Pseudomonadota</taxon>
        <taxon>Gammaproteobacteria</taxon>
        <taxon>Nevskiales</taxon>
        <taxon>Nevskiaceae</taxon>
        <taxon>Solimonas</taxon>
    </lineage>
</organism>
<feature type="domain" description="Putative Flp pilus-assembly TadG-like N-terminal" evidence="2">
    <location>
        <begin position="24"/>
        <end position="69"/>
    </location>
</feature>
<dbReference type="OrthoDB" id="5493674at2"/>
<dbReference type="AlphaFoldDB" id="A0A1H9K3S5"/>
<accession>A0A1H9K3S5</accession>
<reference evidence="3 4" key="1">
    <citation type="submission" date="2016-10" db="EMBL/GenBank/DDBJ databases">
        <authorList>
            <person name="de Groot N.N."/>
        </authorList>
    </citation>
    <scope>NUCLEOTIDE SEQUENCE [LARGE SCALE GENOMIC DNA]</scope>
    <source>
        <strain evidence="3 4">DSM 25927</strain>
    </source>
</reference>
<protein>
    <submittedName>
        <fullName evidence="3">Putative Flp pilus-assembly TadE/G-like</fullName>
    </submittedName>
</protein>
<evidence type="ECO:0000259" key="2">
    <source>
        <dbReference type="Pfam" id="PF13400"/>
    </source>
</evidence>
<evidence type="ECO:0000313" key="3">
    <source>
        <dbReference type="EMBL" id="SEQ93729.1"/>
    </source>
</evidence>
<proteinExistence type="predicted"/>
<feature type="transmembrane region" description="Helical" evidence="1">
    <location>
        <begin position="26"/>
        <end position="45"/>
    </location>
</feature>
<dbReference type="Pfam" id="PF13400">
    <property type="entry name" value="Tad"/>
    <property type="match status" value="1"/>
</dbReference>
<dbReference type="Proteomes" id="UP000199233">
    <property type="component" value="Unassembled WGS sequence"/>
</dbReference>
<sequence>MSLRCRRLSPRERRAVAGQKKQHGQALIYGLFVLACGVAALFFLFNVGQLISEKTKLVNTADAVAYSAGVMQARALNYLAYTNRAIVANEVAIAQVVSLSSWARYVDDHGRNTATLNCSDPRFSYPTGKGFVKYSPLCSVLFQEYRGGLTAQQRDAMKVAGETLVRFAEIAKTALSAAQDFVQADLALGRPDVLQEVAGANYQDDGDIKVDAIPLRDEYALFDGKPFVSRYSGKDRKRLAQVVSDSAGRDEFVRSRHWRDNAILPSECLAMGRLNFDYVDRVGSTQLSGYDDWSASDHVALSEHHVRFSKFGVPRCRTSSRDIGNGKQRASEWGYSGLSSFYDLSDKALAYSPSNADPKKRDPKPKFVARITRAKDQTMTSEARSQVSKTTVLNAYEAKPAKDLYAAVSGSEVYFDRPRKRADGKTESASLFNPYWQVRLIDVKAEALAAWTLQGETP</sequence>
<keyword evidence="1" id="KW-0812">Transmembrane</keyword>
<keyword evidence="1" id="KW-0472">Membrane</keyword>
<evidence type="ECO:0000313" key="4">
    <source>
        <dbReference type="Proteomes" id="UP000199233"/>
    </source>
</evidence>
<dbReference type="InterPro" id="IPR028087">
    <property type="entry name" value="Tad_N"/>
</dbReference>